<accession>A0A4R3XRV2</accession>
<evidence type="ECO:0000313" key="3">
    <source>
        <dbReference type="Proteomes" id="UP000295367"/>
    </source>
</evidence>
<gene>
    <name evidence="2" type="ORF">EDC63_12720</name>
</gene>
<name>A0A4R3XRV2_9PROT</name>
<organism evidence="2 3">
    <name type="scientific">Sulfurirhabdus autotrophica</name>
    <dbReference type="NCBI Taxonomy" id="1706046"/>
    <lineage>
        <taxon>Bacteria</taxon>
        <taxon>Pseudomonadati</taxon>
        <taxon>Pseudomonadota</taxon>
        <taxon>Betaproteobacteria</taxon>
        <taxon>Nitrosomonadales</taxon>
        <taxon>Sulfuricellaceae</taxon>
        <taxon>Sulfurirhabdus</taxon>
    </lineage>
</organism>
<proteinExistence type="predicted"/>
<sequence>MLSSEKLLSFGSLLGKLRRQHGLRQADIAVQMGCTRAFISQIERGTKIPSSTWLGRLSIALGASESEVVALLEAAEFSRGVLRFPDGMPLSLRREFVRLTQCVELPSLGSWAILERDLSRIAPASE</sequence>
<dbReference type="PROSITE" id="PS50943">
    <property type="entry name" value="HTH_CROC1"/>
    <property type="match status" value="1"/>
</dbReference>
<dbReference type="GO" id="GO:0003677">
    <property type="term" value="F:DNA binding"/>
    <property type="evidence" value="ECO:0007669"/>
    <property type="project" value="InterPro"/>
</dbReference>
<reference evidence="2 3" key="1">
    <citation type="submission" date="2019-03" db="EMBL/GenBank/DDBJ databases">
        <title>Genomic Encyclopedia of Type Strains, Phase IV (KMG-IV): sequencing the most valuable type-strain genomes for metagenomic binning, comparative biology and taxonomic classification.</title>
        <authorList>
            <person name="Goeker M."/>
        </authorList>
    </citation>
    <scope>NUCLEOTIDE SEQUENCE [LARGE SCALE GENOMIC DNA]</scope>
    <source>
        <strain evidence="2 3">DSM 100309</strain>
    </source>
</reference>
<dbReference type="RefSeq" id="WP_165923028.1">
    <property type="nucleotide sequence ID" value="NZ_BHVT01000005.1"/>
</dbReference>
<protein>
    <submittedName>
        <fullName evidence="2">Helix-turn-helix protein</fullName>
    </submittedName>
</protein>
<evidence type="ECO:0000313" key="2">
    <source>
        <dbReference type="EMBL" id="TCV81062.1"/>
    </source>
</evidence>
<dbReference type="Pfam" id="PF13560">
    <property type="entry name" value="HTH_31"/>
    <property type="match status" value="1"/>
</dbReference>
<dbReference type="Gene3D" id="1.10.260.40">
    <property type="entry name" value="lambda repressor-like DNA-binding domains"/>
    <property type="match status" value="1"/>
</dbReference>
<dbReference type="CDD" id="cd00093">
    <property type="entry name" value="HTH_XRE"/>
    <property type="match status" value="1"/>
</dbReference>
<dbReference type="AlphaFoldDB" id="A0A4R3XRV2"/>
<keyword evidence="3" id="KW-1185">Reference proteome</keyword>
<feature type="domain" description="HTH cro/C1-type" evidence="1">
    <location>
        <begin position="16"/>
        <end position="68"/>
    </location>
</feature>
<evidence type="ECO:0000259" key="1">
    <source>
        <dbReference type="PROSITE" id="PS50943"/>
    </source>
</evidence>
<dbReference type="SUPFAM" id="SSF47413">
    <property type="entry name" value="lambda repressor-like DNA-binding domains"/>
    <property type="match status" value="1"/>
</dbReference>
<dbReference type="SMART" id="SM00530">
    <property type="entry name" value="HTH_XRE"/>
    <property type="match status" value="1"/>
</dbReference>
<comment type="caution">
    <text evidence="2">The sequence shown here is derived from an EMBL/GenBank/DDBJ whole genome shotgun (WGS) entry which is preliminary data.</text>
</comment>
<dbReference type="EMBL" id="SMCO01000027">
    <property type="protein sequence ID" value="TCV81062.1"/>
    <property type="molecule type" value="Genomic_DNA"/>
</dbReference>
<dbReference type="InterPro" id="IPR001387">
    <property type="entry name" value="Cro/C1-type_HTH"/>
</dbReference>
<dbReference type="Proteomes" id="UP000295367">
    <property type="component" value="Unassembled WGS sequence"/>
</dbReference>
<dbReference type="InterPro" id="IPR010982">
    <property type="entry name" value="Lambda_DNA-bd_dom_sf"/>
</dbReference>